<sequence>MTNACCEKTADTVQLSMMKAGSRGVIQNLVIDCEDKEHCRFARRLKEMGIYEGAKIEVSGNDGDGEIIAICEGTKIVLGRGMAGKIRVQMHAGALLDDTPFGRICRKFGIGCRI</sequence>
<dbReference type="InterPro" id="IPR053184">
    <property type="entry name" value="FeoA-like"/>
</dbReference>
<dbReference type="GO" id="GO:0046914">
    <property type="term" value="F:transition metal ion binding"/>
    <property type="evidence" value="ECO:0007669"/>
    <property type="project" value="InterPro"/>
</dbReference>
<keyword evidence="1" id="KW-0408">Iron</keyword>
<proteinExistence type="predicted"/>
<dbReference type="RefSeq" id="WP_165871148.1">
    <property type="nucleotide sequence ID" value="NZ_JAJUHT010000002.1"/>
</dbReference>
<organism evidence="3 4">
    <name type="scientific">Seleniivibrio woodruffii</name>
    <dbReference type="NCBI Taxonomy" id="1078050"/>
    <lineage>
        <taxon>Bacteria</taxon>
        <taxon>Pseudomonadati</taxon>
        <taxon>Deferribacterota</taxon>
        <taxon>Deferribacteres</taxon>
        <taxon>Deferribacterales</taxon>
        <taxon>Geovibrionaceae</taxon>
        <taxon>Seleniivibrio</taxon>
    </lineage>
</organism>
<dbReference type="InterPro" id="IPR007167">
    <property type="entry name" value="Fe-transptr_FeoA-like"/>
</dbReference>
<gene>
    <name evidence="3" type="ORF">C8D98_0318</name>
</gene>
<dbReference type="SUPFAM" id="SSF50037">
    <property type="entry name" value="C-terminal domain of transcriptional repressors"/>
    <property type="match status" value="1"/>
</dbReference>
<dbReference type="PANTHER" id="PTHR43151:SF1">
    <property type="entry name" value="SSR2333 PROTEIN"/>
    <property type="match status" value="1"/>
</dbReference>
<protein>
    <submittedName>
        <fullName evidence="3">Ferrous iron transport protein A</fullName>
    </submittedName>
</protein>
<evidence type="ECO:0000313" key="4">
    <source>
        <dbReference type="Proteomes" id="UP000294614"/>
    </source>
</evidence>
<comment type="caution">
    <text evidence="3">The sequence shown here is derived from an EMBL/GenBank/DDBJ whole genome shotgun (WGS) entry which is preliminary data.</text>
</comment>
<dbReference type="AlphaFoldDB" id="A0A4R1KBG8"/>
<dbReference type="EMBL" id="SMGG01000003">
    <property type="protein sequence ID" value="TCK61812.1"/>
    <property type="molecule type" value="Genomic_DNA"/>
</dbReference>
<dbReference type="Gene3D" id="2.30.30.90">
    <property type="match status" value="1"/>
</dbReference>
<dbReference type="InterPro" id="IPR008988">
    <property type="entry name" value="Transcriptional_repressor_C"/>
</dbReference>
<evidence type="ECO:0000256" key="1">
    <source>
        <dbReference type="ARBA" id="ARBA00023004"/>
    </source>
</evidence>
<evidence type="ECO:0000313" key="3">
    <source>
        <dbReference type="EMBL" id="TCK61812.1"/>
    </source>
</evidence>
<dbReference type="InterPro" id="IPR038157">
    <property type="entry name" value="FeoA_core_dom"/>
</dbReference>
<feature type="domain" description="Ferrous iron transporter FeoA-like" evidence="2">
    <location>
        <begin position="13"/>
        <end position="90"/>
    </location>
</feature>
<evidence type="ECO:0000259" key="2">
    <source>
        <dbReference type="SMART" id="SM00899"/>
    </source>
</evidence>
<dbReference type="SMART" id="SM00899">
    <property type="entry name" value="FeoA"/>
    <property type="match status" value="1"/>
</dbReference>
<reference evidence="3 4" key="1">
    <citation type="submission" date="2019-03" db="EMBL/GenBank/DDBJ databases">
        <title>Genomic Encyclopedia of Type Strains, Phase IV (KMG-IV): sequencing the most valuable type-strain genomes for metagenomic binning, comparative biology and taxonomic classification.</title>
        <authorList>
            <person name="Goeker M."/>
        </authorList>
    </citation>
    <scope>NUCLEOTIDE SEQUENCE [LARGE SCALE GENOMIC DNA]</scope>
    <source>
        <strain evidence="3 4">DSM 24984</strain>
    </source>
</reference>
<dbReference type="PANTHER" id="PTHR43151">
    <property type="entry name" value="FEOA FAMILY PROTEIN"/>
    <property type="match status" value="1"/>
</dbReference>
<keyword evidence="4" id="KW-1185">Reference proteome</keyword>
<dbReference type="Proteomes" id="UP000294614">
    <property type="component" value="Unassembled WGS sequence"/>
</dbReference>
<accession>A0A4R1KBG8</accession>
<name>A0A4R1KBG8_9BACT</name>
<dbReference type="Pfam" id="PF04023">
    <property type="entry name" value="FeoA"/>
    <property type="match status" value="1"/>
</dbReference>